<dbReference type="Pfam" id="PF14223">
    <property type="entry name" value="Retrotran_gag_2"/>
    <property type="match status" value="1"/>
</dbReference>
<protein>
    <recommendedName>
        <fullName evidence="2">Retrovirus-related Pol polyprotein from transposon TNT 1-94-like beta-barrel domain-containing protein</fullName>
    </recommendedName>
</protein>
<evidence type="ECO:0000313" key="4">
    <source>
        <dbReference type="Proteomes" id="UP001231189"/>
    </source>
</evidence>
<feature type="region of interest" description="Disordered" evidence="1">
    <location>
        <begin position="86"/>
        <end position="148"/>
    </location>
</feature>
<dbReference type="AlphaFoldDB" id="A0AAD8TUA4"/>
<proteinExistence type="predicted"/>
<feature type="compositionally biased region" description="Basic and acidic residues" evidence="1">
    <location>
        <begin position="123"/>
        <end position="135"/>
    </location>
</feature>
<accession>A0AAD8TUA4</accession>
<name>A0AAD8TUA4_LOLMU</name>
<evidence type="ECO:0000256" key="1">
    <source>
        <dbReference type="SAM" id="MobiDB-lite"/>
    </source>
</evidence>
<gene>
    <name evidence="3" type="ORF">QYE76_010723</name>
</gene>
<dbReference type="PANTHER" id="PTHR47592">
    <property type="entry name" value="PBF68 PROTEIN"/>
    <property type="match status" value="1"/>
</dbReference>
<evidence type="ECO:0000313" key="3">
    <source>
        <dbReference type="EMBL" id="KAK1694026.1"/>
    </source>
</evidence>
<comment type="caution">
    <text evidence="3">The sequence shown here is derived from an EMBL/GenBank/DDBJ whole genome shotgun (WGS) entry which is preliminary data.</text>
</comment>
<sequence length="277" mass="30849">MNKAAIIRRLAKLEYRDGSNMIEQFNVFQCHINQLSAMKINLEDELQALLLLSSMPDSWNTLAVLVSNSALDGMLTLEMVKNSMLHEEARKREKDESSSSDAYVGESHGKHDNCGCSQGKSQHGKDQKSREDQSKKRDKKSLVYCGKPNHKKNDCRKYKSDLAEGKVANKKEQNGGNGAAMTVECTVSRSARHATSSSERLRKRLPGQEGEDYLIIEDEECYSVVRDDAMSWVVDSGASFHITSHKEYFTSYTSGITSRVMIGNIGSLTIVGNGSMH</sequence>
<reference evidence="3" key="1">
    <citation type="submission" date="2023-07" db="EMBL/GenBank/DDBJ databases">
        <title>A chromosome-level genome assembly of Lolium multiflorum.</title>
        <authorList>
            <person name="Chen Y."/>
            <person name="Copetti D."/>
            <person name="Kolliker R."/>
            <person name="Studer B."/>
        </authorList>
    </citation>
    <scope>NUCLEOTIDE SEQUENCE</scope>
    <source>
        <strain evidence="3">02402/16</strain>
        <tissue evidence="3">Leaf</tissue>
    </source>
</reference>
<dbReference type="InterPro" id="IPR054722">
    <property type="entry name" value="PolX-like_BBD"/>
</dbReference>
<dbReference type="EMBL" id="JAUUTY010000001">
    <property type="protein sequence ID" value="KAK1694026.1"/>
    <property type="molecule type" value="Genomic_DNA"/>
</dbReference>
<evidence type="ECO:0000259" key="2">
    <source>
        <dbReference type="Pfam" id="PF22936"/>
    </source>
</evidence>
<dbReference type="Pfam" id="PF22936">
    <property type="entry name" value="Pol_BBD"/>
    <property type="match status" value="1"/>
</dbReference>
<keyword evidence="4" id="KW-1185">Reference proteome</keyword>
<dbReference type="Proteomes" id="UP001231189">
    <property type="component" value="Unassembled WGS sequence"/>
</dbReference>
<feature type="compositionally biased region" description="Basic and acidic residues" evidence="1">
    <location>
        <begin position="86"/>
        <end position="97"/>
    </location>
</feature>
<feature type="domain" description="Retrovirus-related Pol polyprotein from transposon TNT 1-94-like beta-barrel" evidence="2">
    <location>
        <begin position="232"/>
        <end position="276"/>
    </location>
</feature>
<organism evidence="3 4">
    <name type="scientific">Lolium multiflorum</name>
    <name type="common">Italian ryegrass</name>
    <name type="synonym">Lolium perenne subsp. multiflorum</name>
    <dbReference type="NCBI Taxonomy" id="4521"/>
    <lineage>
        <taxon>Eukaryota</taxon>
        <taxon>Viridiplantae</taxon>
        <taxon>Streptophyta</taxon>
        <taxon>Embryophyta</taxon>
        <taxon>Tracheophyta</taxon>
        <taxon>Spermatophyta</taxon>
        <taxon>Magnoliopsida</taxon>
        <taxon>Liliopsida</taxon>
        <taxon>Poales</taxon>
        <taxon>Poaceae</taxon>
        <taxon>BOP clade</taxon>
        <taxon>Pooideae</taxon>
        <taxon>Poodae</taxon>
        <taxon>Poeae</taxon>
        <taxon>Poeae Chloroplast Group 2 (Poeae type)</taxon>
        <taxon>Loliodinae</taxon>
        <taxon>Loliinae</taxon>
        <taxon>Lolium</taxon>
    </lineage>
</organism>